<dbReference type="Gene3D" id="1.10.10.10">
    <property type="entry name" value="Winged helix-like DNA-binding domain superfamily/Winged helix DNA-binding domain"/>
    <property type="match status" value="1"/>
</dbReference>
<reference evidence="3" key="1">
    <citation type="submission" date="2019-07" db="EMBL/GenBank/DDBJ databases">
        <title>Toxilogical consequences of a new and cryptic species of cyanobacteria (Komarekiella delphini-convector) recovered from the epidermis of a bottlenose dolphin and 1500 ft. in the air.</title>
        <authorList>
            <person name="Brown A.O."/>
            <person name="Dvorak P."/>
            <person name="Villanueva C.D."/>
            <person name="Foss A.J."/>
            <person name="Garvey A.D."/>
            <person name="Gibson Q.A."/>
            <person name="Johansen J.R."/>
            <person name="Casamatta D.A."/>
        </authorList>
    </citation>
    <scope>NUCLEOTIDE SEQUENCE</scope>
    <source>
        <strain evidence="3">SJRDD-AB1</strain>
    </source>
</reference>
<feature type="domain" description="Transcription regulator PadR N-terminal" evidence="1">
    <location>
        <begin position="7"/>
        <end position="79"/>
    </location>
</feature>
<dbReference type="EMBL" id="VJXY01000001">
    <property type="protein sequence ID" value="MBD6614636.1"/>
    <property type="molecule type" value="Genomic_DNA"/>
</dbReference>
<dbReference type="InterPro" id="IPR036390">
    <property type="entry name" value="WH_DNA-bd_sf"/>
</dbReference>
<dbReference type="RefSeq" id="WP_191755875.1">
    <property type="nucleotide sequence ID" value="NZ_VJXY01000001.1"/>
</dbReference>
<evidence type="ECO:0000313" key="3">
    <source>
        <dbReference type="EMBL" id="MBD6614636.1"/>
    </source>
</evidence>
<evidence type="ECO:0000259" key="1">
    <source>
        <dbReference type="Pfam" id="PF03551"/>
    </source>
</evidence>
<dbReference type="PANTHER" id="PTHR43252">
    <property type="entry name" value="TRANSCRIPTIONAL REGULATOR YQJI"/>
    <property type="match status" value="1"/>
</dbReference>
<gene>
    <name evidence="3" type="ORF">FNW02_01815</name>
</gene>
<accession>A0AA40SSU4</accession>
<feature type="domain" description="Transcription regulator PadR C-terminal" evidence="2">
    <location>
        <begin position="94"/>
        <end position="164"/>
    </location>
</feature>
<dbReference type="InterPro" id="IPR018309">
    <property type="entry name" value="Tscrpt_reg_PadR_C"/>
</dbReference>
<evidence type="ECO:0000313" key="4">
    <source>
        <dbReference type="Proteomes" id="UP001165986"/>
    </source>
</evidence>
<dbReference type="InterPro" id="IPR005149">
    <property type="entry name" value="Tscrpt_reg_PadR_N"/>
</dbReference>
<sequence>MLELATLGLLLREPLHGYRLKQQIELFMSGCISVNYGAIYPLLKRLEEQGAISVLVEGADGGQTRKVYRITELGRERWKREMLEHPHESWVHARSRFMIKFFFFSSLEPKERLKLLEHRLMVCRLRLESQEMEPLPPDPYQTAAWQRYTAFLQSEIQWLTEQLAREQTSITQTVSG</sequence>
<protein>
    <submittedName>
        <fullName evidence="3">PadR family transcriptional regulator</fullName>
    </submittedName>
</protein>
<evidence type="ECO:0000259" key="2">
    <source>
        <dbReference type="Pfam" id="PF10400"/>
    </source>
</evidence>
<dbReference type="AlphaFoldDB" id="A0AA40SSU4"/>
<dbReference type="SUPFAM" id="SSF46785">
    <property type="entry name" value="Winged helix' DNA-binding domain"/>
    <property type="match status" value="1"/>
</dbReference>
<dbReference type="Proteomes" id="UP001165986">
    <property type="component" value="Unassembled WGS sequence"/>
</dbReference>
<dbReference type="Pfam" id="PF03551">
    <property type="entry name" value="PadR"/>
    <property type="match status" value="1"/>
</dbReference>
<dbReference type="Pfam" id="PF10400">
    <property type="entry name" value="Vir_act_alpha_C"/>
    <property type="match status" value="1"/>
</dbReference>
<comment type="caution">
    <text evidence="3">The sequence shown here is derived from an EMBL/GenBank/DDBJ whole genome shotgun (WGS) entry which is preliminary data.</text>
</comment>
<proteinExistence type="predicted"/>
<name>A0AA40SSU4_9NOST</name>
<dbReference type="InterPro" id="IPR036388">
    <property type="entry name" value="WH-like_DNA-bd_sf"/>
</dbReference>
<keyword evidence="4" id="KW-1185">Reference proteome</keyword>
<dbReference type="PANTHER" id="PTHR43252:SF6">
    <property type="entry name" value="NEGATIVE TRANSCRIPTION REGULATOR PADR"/>
    <property type="match status" value="1"/>
</dbReference>
<organism evidence="3 4">
    <name type="scientific">Komarekiella delphini-convector SJRDD-AB1</name>
    <dbReference type="NCBI Taxonomy" id="2593771"/>
    <lineage>
        <taxon>Bacteria</taxon>
        <taxon>Bacillati</taxon>
        <taxon>Cyanobacteriota</taxon>
        <taxon>Cyanophyceae</taxon>
        <taxon>Nostocales</taxon>
        <taxon>Nostocaceae</taxon>
        <taxon>Komarekiella</taxon>
        <taxon>Komarekiella delphini-convector</taxon>
    </lineage>
</organism>